<evidence type="ECO:0000256" key="2">
    <source>
        <dbReference type="ARBA" id="ARBA00004604"/>
    </source>
</evidence>
<dbReference type="Gene3D" id="3.30.230.70">
    <property type="entry name" value="GHMP Kinase, N-terminal domain"/>
    <property type="match status" value="1"/>
</dbReference>
<dbReference type="PANTHER" id="PTHR11097:SF8">
    <property type="entry name" value="EXOSOME COMPLEX COMPONENT RRP42"/>
    <property type="match status" value="1"/>
</dbReference>
<dbReference type="GO" id="GO:0005730">
    <property type="term" value="C:nucleolus"/>
    <property type="evidence" value="ECO:0007669"/>
    <property type="project" value="UniProtKB-SubCell"/>
</dbReference>
<dbReference type="InterPro" id="IPR000254">
    <property type="entry name" value="CBD"/>
</dbReference>
<evidence type="ECO:0000256" key="7">
    <source>
        <dbReference type="ARBA" id="ARBA00042523"/>
    </source>
</evidence>
<comment type="similarity">
    <text evidence="3">Belongs to the RNase PH family.</text>
</comment>
<evidence type="ECO:0000256" key="1">
    <source>
        <dbReference type="ARBA" id="ARBA00004496"/>
    </source>
</evidence>
<dbReference type="Proteomes" id="UP000663841">
    <property type="component" value="Unassembled WGS sequence"/>
</dbReference>
<comment type="subcellular location">
    <subcellularLocation>
        <location evidence="1">Cytoplasm</location>
    </subcellularLocation>
    <subcellularLocation>
        <location evidence="2">Nucleus</location>
        <location evidence="2">Nucleolus</location>
    </subcellularLocation>
</comment>
<keyword evidence="5" id="KW-0732">Signal</keyword>
<protein>
    <recommendedName>
        <fullName evidence="7">Ribosomal RNA-processing protein 42</fullName>
    </recommendedName>
</protein>
<reference evidence="9" key="1">
    <citation type="submission" date="2021-01" db="EMBL/GenBank/DDBJ databases">
        <authorList>
            <person name="Kaushik A."/>
        </authorList>
    </citation>
    <scope>NUCLEOTIDE SEQUENCE</scope>
    <source>
        <strain evidence="9">AG3-T5</strain>
    </source>
</reference>
<dbReference type="GO" id="GO:0000177">
    <property type="term" value="C:cytoplasmic exosome (RNase complex)"/>
    <property type="evidence" value="ECO:0007669"/>
    <property type="project" value="TreeGrafter"/>
</dbReference>
<dbReference type="AlphaFoldDB" id="A0A8H3BVL0"/>
<organism evidence="9 10">
    <name type="scientific">Rhizoctonia solani</name>
    <dbReference type="NCBI Taxonomy" id="456999"/>
    <lineage>
        <taxon>Eukaryota</taxon>
        <taxon>Fungi</taxon>
        <taxon>Dikarya</taxon>
        <taxon>Basidiomycota</taxon>
        <taxon>Agaricomycotina</taxon>
        <taxon>Agaricomycetes</taxon>
        <taxon>Cantharellales</taxon>
        <taxon>Ceratobasidiaceae</taxon>
        <taxon>Rhizoctonia</taxon>
    </lineage>
</organism>
<dbReference type="GO" id="GO:0035925">
    <property type="term" value="F:mRNA 3'-UTR AU-rich region binding"/>
    <property type="evidence" value="ECO:0007669"/>
    <property type="project" value="TreeGrafter"/>
</dbReference>
<dbReference type="InterPro" id="IPR035971">
    <property type="entry name" value="CBD_sf"/>
</dbReference>
<keyword evidence="4" id="KW-0963">Cytoplasm</keyword>
<dbReference type="PROSITE" id="PS51164">
    <property type="entry name" value="CBM1_2"/>
    <property type="match status" value="1"/>
</dbReference>
<evidence type="ECO:0000256" key="6">
    <source>
        <dbReference type="ARBA" id="ARBA00022835"/>
    </source>
</evidence>
<evidence type="ECO:0000259" key="8">
    <source>
        <dbReference type="PROSITE" id="PS51164"/>
    </source>
</evidence>
<dbReference type="InterPro" id="IPR027408">
    <property type="entry name" value="PNPase/RNase_PH_dom_sf"/>
</dbReference>
<keyword evidence="6" id="KW-0271">Exosome</keyword>
<dbReference type="PROSITE" id="PS00562">
    <property type="entry name" value="CBM1_1"/>
    <property type="match status" value="1"/>
</dbReference>
<dbReference type="Pfam" id="PF00734">
    <property type="entry name" value="CBM_1"/>
    <property type="match status" value="1"/>
</dbReference>
<dbReference type="GO" id="GO:0030248">
    <property type="term" value="F:cellulose binding"/>
    <property type="evidence" value="ECO:0007669"/>
    <property type="project" value="InterPro"/>
</dbReference>
<dbReference type="GO" id="GO:0034473">
    <property type="term" value="P:U1 snRNA 3'-end processing"/>
    <property type="evidence" value="ECO:0007669"/>
    <property type="project" value="TreeGrafter"/>
</dbReference>
<dbReference type="EMBL" id="CAJMWW010000303">
    <property type="protein sequence ID" value="CAE6465042.1"/>
    <property type="molecule type" value="Genomic_DNA"/>
</dbReference>
<proteinExistence type="inferred from homology"/>
<dbReference type="GO" id="GO:0016075">
    <property type="term" value="P:rRNA catabolic process"/>
    <property type="evidence" value="ECO:0007669"/>
    <property type="project" value="TreeGrafter"/>
</dbReference>
<dbReference type="SMART" id="SM00236">
    <property type="entry name" value="fCBD"/>
    <property type="match status" value="1"/>
</dbReference>
<dbReference type="GO" id="GO:0034475">
    <property type="term" value="P:U4 snRNA 3'-end processing"/>
    <property type="evidence" value="ECO:0007669"/>
    <property type="project" value="TreeGrafter"/>
</dbReference>
<dbReference type="SUPFAM" id="SSF57180">
    <property type="entry name" value="Cellulose-binding domain"/>
    <property type="match status" value="1"/>
</dbReference>
<dbReference type="Pfam" id="PF01138">
    <property type="entry name" value="RNase_PH"/>
    <property type="match status" value="1"/>
</dbReference>
<name>A0A8H3BVL0_9AGAM</name>
<dbReference type="GO" id="GO:0071028">
    <property type="term" value="P:nuclear mRNA surveillance"/>
    <property type="evidence" value="ECO:0007669"/>
    <property type="project" value="TreeGrafter"/>
</dbReference>
<evidence type="ECO:0000313" key="10">
    <source>
        <dbReference type="Proteomes" id="UP000663841"/>
    </source>
</evidence>
<feature type="domain" description="CBM1" evidence="8">
    <location>
        <begin position="347"/>
        <end position="383"/>
    </location>
</feature>
<dbReference type="GO" id="GO:0071038">
    <property type="term" value="P:TRAMP-dependent tRNA surveillance pathway"/>
    <property type="evidence" value="ECO:0007669"/>
    <property type="project" value="TreeGrafter"/>
</dbReference>
<dbReference type="GO" id="GO:0005576">
    <property type="term" value="C:extracellular region"/>
    <property type="evidence" value="ECO:0007669"/>
    <property type="project" value="InterPro"/>
</dbReference>
<dbReference type="InterPro" id="IPR020568">
    <property type="entry name" value="Ribosomal_Su5_D2-typ_SF"/>
</dbReference>
<dbReference type="InterPro" id="IPR001247">
    <property type="entry name" value="ExoRNase_PH_dom1"/>
</dbReference>
<sequence length="578" mass="61007">MHSLSKAEIAYIRSGLLATTSDSGQLRGDGRGLFNYRPIGLELGVSPATNGSARARVGGTEVWTGIKLEVETNEAKLAGASGRDGGRVEFVVTCTPGSHPHLSGQAIDDLSLEYSNQCAAALMPFLTPNPQYTIVPGHKSWLVHIDSLVISDDGNLVDVLWMAIRGALWDLRIPRTNPVSFRARDSDKAARGGDAFGGAVKSKYQSTGGRSGAGEFELPDYWDDGESLNGRDSLPVCITYNLATSEELSVSNRLSLVFSCPNPASGAPHVPLLLNSWLNASVDFNANYLKAVIKSTVFYTSAKPIFESILQPRGVMFGVWLPSTNNNMLSAILLVASLFFSTVLSQSTVPLYGQCGGKGWGGGTTCVAGSTCTTVNDYYFQCLPGSSSPSSTAATTTATATTKTSAVPTTTKASTTVTGGGTVGPTLLPNYLWIRAVAAPNFHKYLQSYVPGTATDAVLSDASKAGQFAITNGKLTQITPSGTLLYANVESRADSTVVKLKVTWQTSSTTSGTFEWSGDALIWTVAGITRPNNAAWLACTDAVEGQVLYANLGPYAYNTPSGCSDQTIHFYNAATADV</sequence>
<dbReference type="InterPro" id="IPR050590">
    <property type="entry name" value="Exosome_comp_Rrp42_subfam"/>
</dbReference>
<comment type="caution">
    <text evidence="9">The sequence shown here is derived from an EMBL/GenBank/DDBJ whole genome shotgun (WGS) entry which is preliminary data.</text>
</comment>
<dbReference type="GO" id="GO:0000467">
    <property type="term" value="P:exonucleolytic trimming to generate mature 3'-end of 5.8S rRNA from tricistronic rRNA transcript (SSU-rRNA, 5.8S rRNA, LSU-rRNA)"/>
    <property type="evidence" value="ECO:0007669"/>
    <property type="project" value="TreeGrafter"/>
</dbReference>
<evidence type="ECO:0000256" key="3">
    <source>
        <dbReference type="ARBA" id="ARBA00006678"/>
    </source>
</evidence>
<dbReference type="GO" id="GO:0005975">
    <property type="term" value="P:carbohydrate metabolic process"/>
    <property type="evidence" value="ECO:0007669"/>
    <property type="project" value="InterPro"/>
</dbReference>
<dbReference type="SUPFAM" id="SSF54211">
    <property type="entry name" value="Ribosomal protein S5 domain 2-like"/>
    <property type="match status" value="1"/>
</dbReference>
<dbReference type="PANTHER" id="PTHR11097">
    <property type="entry name" value="EXOSOME COMPLEX EXONUCLEASE RIBOSOMAL RNA PROCESSING PROTEIN"/>
    <property type="match status" value="1"/>
</dbReference>
<dbReference type="GO" id="GO:0000176">
    <property type="term" value="C:nuclear exosome (RNase complex)"/>
    <property type="evidence" value="ECO:0007669"/>
    <property type="project" value="UniProtKB-ARBA"/>
</dbReference>
<accession>A0A8H3BVL0</accession>
<evidence type="ECO:0000256" key="5">
    <source>
        <dbReference type="ARBA" id="ARBA00022729"/>
    </source>
</evidence>
<evidence type="ECO:0000256" key="4">
    <source>
        <dbReference type="ARBA" id="ARBA00022490"/>
    </source>
</evidence>
<evidence type="ECO:0000313" key="9">
    <source>
        <dbReference type="EMBL" id="CAE6465042.1"/>
    </source>
</evidence>
<dbReference type="GO" id="GO:0034476">
    <property type="term" value="P:U5 snRNA 3'-end processing"/>
    <property type="evidence" value="ECO:0007669"/>
    <property type="project" value="TreeGrafter"/>
</dbReference>
<dbReference type="GO" id="GO:0071035">
    <property type="term" value="P:nuclear polyadenylation-dependent rRNA catabolic process"/>
    <property type="evidence" value="ECO:0007669"/>
    <property type="project" value="TreeGrafter"/>
</dbReference>
<gene>
    <name evidence="9" type="ORF">RDB_LOCUS162218</name>
</gene>